<feature type="transmembrane region" description="Helical" evidence="7">
    <location>
        <begin position="190"/>
        <end position="211"/>
    </location>
</feature>
<keyword evidence="4 7" id="KW-1133">Transmembrane helix</keyword>
<proteinExistence type="predicted"/>
<evidence type="ECO:0000256" key="2">
    <source>
        <dbReference type="ARBA" id="ARBA00022692"/>
    </source>
</evidence>
<dbReference type="InterPro" id="IPR016476">
    <property type="entry name" value="SH3_dom_pro"/>
</dbReference>
<reference evidence="10 11" key="1">
    <citation type="submission" date="2016-10" db="EMBL/GenBank/DDBJ databases">
        <authorList>
            <person name="de Groot N.N."/>
        </authorList>
    </citation>
    <scope>NUCLEOTIDE SEQUENCE [LARGE SCALE GENOMIC DNA]</scope>
    <source>
        <strain evidence="10 11">HL3</strain>
    </source>
</reference>
<dbReference type="Gene3D" id="1.10.287.510">
    <property type="entry name" value="Helix hairpin bin"/>
    <property type="match status" value="1"/>
</dbReference>
<evidence type="ECO:0000313" key="10">
    <source>
        <dbReference type="EMBL" id="SFD17393.1"/>
    </source>
</evidence>
<dbReference type="SMART" id="SM00287">
    <property type="entry name" value="SH3b"/>
    <property type="match status" value="1"/>
</dbReference>
<evidence type="ECO:0000256" key="1">
    <source>
        <dbReference type="ARBA" id="ARBA00004167"/>
    </source>
</evidence>
<dbReference type="PROSITE" id="PS51781">
    <property type="entry name" value="SH3B"/>
    <property type="match status" value="1"/>
</dbReference>
<dbReference type="GO" id="GO:0016020">
    <property type="term" value="C:membrane"/>
    <property type="evidence" value="ECO:0007669"/>
    <property type="project" value="UniProtKB-SubCell"/>
</dbReference>
<sequence>MRYLLLALVLLLGAQPALAQTTHWVRDVLYVTLRDGPGSQHPVVTVLESGDGIEKLEESDEGEYVRIRTDDGQEGWIQEQYLSEERTAAQKLAEVRTELDQVTQRRGALASELETVTSERDQLASQVEELEGTIETLRSELEEARSAAERPLELAEQNEQLRTENKEMETELKRLQAEVADLEGTENRDWFLVGAGVLLAGLILGIILPHLRGRRSSTWDF</sequence>
<keyword evidence="3 8" id="KW-0732">Signal</keyword>
<dbReference type="OrthoDB" id="9790951at2"/>
<feature type="signal peptide" evidence="8">
    <location>
        <begin position="1"/>
        <end position="19"/>
    </location>
</feature>
<comment type="subcellular location">
    <subcellularLocation>
        <location evidence="1">Membrane</location>
        <topology evidence="1">Single-pass membrane protein</topology>
    </subcellularLocation>
</comment>
<dbReference type="PIRSF" id="PIRSF006158">
    <property type="entry name" value="UCP006158_SH3"/>
    <property type="match status" value="1"/>
</dbReference>
<evidence type="ECO:0000313" key="11">
    <source>
        <dbReference type="Proteomes" id="UP000198611"/>
    </source>
</evidence>
<feature type="chain" id="PRO_5011612114" evidence="8">
    <location>
        <begin position="20"/>
        <end position="221"/>
    </location>
</feature>
<dbReference type="EMBL" id="FOMJ01000002">
    <property type="protein sequence ID" value="SFD17393.1"/>
    <property type="molecule type" value="Genomic_DNA"/>
</dbReference>
<dbReference type="STRING" id="1123397.SAMN05660831_01000"/>
<evidence type="ECO:0000256" key="5">
    <source>
        <dbReference type="ARBA" id="ARBA00023136"/>
    </source>
</evidence>
<gene>
    <name evidence="10" type="ORF">SAMN05660831_01000</name>
</gene>
<accession>A0A1I1QDT3</accession>
<dbReference type="NCBIfam" id="TIGR04211">
    <property type="entry name" value="SH3_and_anchor"/>
    <property type="match status" value="1"/>
</dbReference>
<feature type="domain" description="SH3b" evidence="9">
    <location>
        <begin position="20"/>
        <end position="86"/>
    </location>
</feature>
<keyword evidence="11" id="KW-1185">Reference proteome</keyword>
<dbReference type="Gene3D" id="2.30.30.40">
    <property type="entry name" value="SH3 Domains"/>
    <property type="match status" value="1"/>
</dbReference>
<evidence type="ECO:0000256" key="8">
    <source>
        <dbReference type="SAM" id="SignalP"/>
    </source>
</evidence>
<evidence type="ECO:0000256" key="4">
    <source>
        <dbReference type="ARBA" id="ARBA00022989"/>
    </source>
</evidence>
<evidence type="ECO:0000259" key="9">
    <source>
        <dbReference type="PROSITE" id="PS51781"/>
    </source>
</evidence>
<protein>
    <submittedName>
        <fullName evidence="10">SH3 domain protein</fullName>
    </submittedName>
</protein>
<evidence type="ECO:0000256" key="7">
    <source>
        <dbReference type="SAM" id="Phobius"/>
    </source>
</evidence>
<keyword evidence="2 7" id="KW-0812">Transmembrane</keyword>
<dbReference type="Proteomes" id="UP000198611">
    <property type="component" value="Unassembled WGS sequence"/>
</dbReference>
<evidence type="ECO:0000256" key="6">
    <source>
        <dbReference type="SAM" id="Coils"/>
    </source>
</evidence>
<dbReference type="InterPro" id="IPR003646">
    <property type="entry name" value="SH3-like_bac-type"/>
</dbReference>
<feature type="coiled-coil region" evidence="6">
    <location>
        <begin position="92"/>
        <end position="185"/>
    </location>
</feature>
<keyword evidence="6" id="KW-0175">Coiled coil</keyword>
<organism evidence="10 11">
    <name type="scientific">Thiohalospira halophila DSM 15071</name>
    <dbReference type="NCBI Taxonomy" id="1123397"/>
    <lineage>
        <taxon>Bacteria</taxon>
        <taxon>Pseudomonadati</taxon>
        <taxon>Pseudomonadota</taxon>
        <taxon>Gammaproteobacteria</taxon>
        <taxon>Thiohalospirales</taxon>
        <taxon>Thiohalospiraceae</taxon>
        <taxon>Thiohalospira</taxon>
    </lineage>
</organism>
<dbReference type="RefSeq" id="WP_093427652.1">
    <property type="nucleotide sequence ID" value="NZ_FOMJ01000002.1"/>
</dbReference>
<dbReference type="Pfam" id="PF08239">
    <property type="entry name" value="SH3_3"/>
    <property type="match status" value="1"/>
</dbReference>
<keyword evidence="5 7" id="KW-0472">Membrane</keyword>
<evidence type="ECO:0000256" key="3">
    <source>
        <dbReference type="ARBA" id="ARBA00022729"/>
    </source>
</evidence>
<dbReference type="AlphaFoldDB" id="A0A1I1QDT3"/>
<name>A0A1I1QDT3_9GAMM</name>